<dbReference type="Proteomes" id="UP001155110">
    <property type="component" value="Unassembled WGS sequence"/>
</dbReference>
<dbReference type="Gene3D" id="3.30.2010.10">
    <property type="entry name" value="Metalloproteases ('zincins'), catalytic domain"/>
    <property type="match status" value="1"/>
</dbReference>
<dbReference type="RefSeq" id="WP_259258024.1">
    <property type="nucleotide sequence ID" value="NZ_JANTZM010000001.1"/>
</dbReference>
<dbReference type="Pfam" id="PF01863">
    <property type="entry name" value="YgjP-like"/>
    <property type="match status" value="1"/>
</dbReference>
<evidence type="ECO:0000313" key="2">
    <source>
        <dbReference type="EMBL" id="MCS4156097.1"/>
    </source>
</evidence>
<dbReference type="PANTHER" id="PTHR30399">
    <property type="entry name" value="UNCHARACTERIZED PROTEIN YGJP"/>
    <property type="match status" value="1"/>
</dbReference>
<dbReference type="InterPro" id="IPR053136">
    <property type="entry name" value="UTP_pyrophosphatase-like"/>
</dbReference>
<feature type="domain" description="YgjP-like metallopeptidase" evidence="1">
    <location>
        <begin position="35"/>
        <end position="227"/>
    </location>
</feature>
<dbReference type="InterPro" id="IPR002725">
    <property type="entry name" value="YgjP-like_metallopeptidase"/>
</dbReference>
<organism evidence="2 3">
    <name type="scientific">Salinibacter ruber</name>
    <dbReference type="NCBI Taxonomy" id="146919"/>
    <lineage>
        <taxon>Bacteria</taxon>
        <taxon>Pseudomonadati</taxon>
        <taxon>Rhodothermota</taxon>
        <taxon>Rhodothermia</taxon>
        <taxon>Rhodothermales</taxon>
        <taxon>Salinibacteraceae</taxon>
        <taxon>Salinibacter</taxon>
    </lineage>
</organism>
<proteinExistence type="predicted"/>
<evidence type="ECO:0000259" key="1">
    <source>
        <dbReference type="Pfam" id="PF01863"/>
    </source>
</evidence>
<protein>
    <recommendedName>
        <fullName evidence="1">YgjP-like metallopeptidase domain-containing protein</fullName>
    </recommendedName>
</protein>
<dbReference type="EMBL" id="JANTZM010000001">
    <property type="protein sequence ID" value="MCS4156097.1"/>
    <property type="molecule type" value="Genomic_DNA"/>
</dbReference>
<comment type="caution">
    <text evidence="2">The sequence shown here is derived from an EMBL/GenBank/DDBJ whole genome shotgun (WGS) entry which is preliminary data.</text>
</comment>
<dbReference type="CDD" id="cd07344">
    <property type="entry name" value="M48_yhfN_like"/>
    <property type="match status" value="1"/>
</dbReference>
<name>A0AAW5P310_9BACT</name>
<dbReference type="PANTHER" id="PTHR30399:SF1">
    <property type="entry name" value="UTP PYROPHOSPHATASE"/>
    <property type="match status" value="1"/>
</dbReference>
<gene>
    <name evidence="2" type="ORF">GGP99_000028</name>
</gene>
<reference evidence="2" key="1">
    <citation type="submission" date="2022-08" db="EMBL/GenBank/DDBJ databases">
        <title>Genomic Encyclopedia of Type Strains, Phase V (KMG-V): Genome sequencing to study the core and pangenomes of soil and plant-associated prokaryotes.</title>
        <authorList>
            <person name="Whitman W."/>
        </authorList>
    </citation>
    <scope>NUCLEOTIDE SEQUENCE</scope>
    <source>
        <strain evidence="2">SP3002</strain>
    </source>
</reference>
<accession>A0AAW5P310</accession>
<dbReference type="AlphaFoldDB" id="A0AAW5P310"/>
<evidence type="ECO:0000313" key="3">
    <source>
        <dbReference type="Proteomes" id="UP001155110"/>
    </source>
</evidence>
<sequence length="239" mass="27787">MSTTRTADLHGEAVTYEVRRSEKASQTRIDAGLEGITLVIPAGLEIDPDDIMAEKADWVLRQRDRYARYRDEMPERRFEEGECFPVLGEERPVRVEPTDESQVKEDTLQLSASRVESTSVQNELERLYRETAREHFTARADHFCEVMGATYEQIQIRNQKTRWGSYSPRTGTLSLNFRLLMAPPEVVDYVIAHELAHEEHPNHGPRFWRLVAQHVPDYQERGEWLEENGHRLAFECSDT</sequence>